<keyword evidence="3" id="KW-1185">Reference proteome</keyword>
<gene>
    <name evidence="2" type="ORF">Shyd_19060</name>
</gene>
<feature type="region of interest" description="Disordered" evidence="1">
    <location>
        <begin position="92"/>
        <end position="117"/>
    </location>
</feature>
<feature type="region of interest" description="Disordered" evidence="1">
    <location>
        <begin position="1"/>
        <end position="76"/>
    </location>
</feature>
<accession>A0ABQ3P693</accession>
<evidence type="ECO:0000313" key="3">
    <source>
        <dbReference type="Proteomes" id="UP001052739"/>
    </source>
</evidence>
<organism evidence="2 3">
    <name type="scientific">Streptomyces hydrogenans</name>
    <dbReference type="NCBI Taxonomy" id="1873719"/>
    <lineage>
        <taxon>Bacteria</taxon>
        <taxon>Bacillati</taxon>
        <taxon>Actinomycetota</taxon>
        <taxon>Actinomycetes</taxon>
        <taxon>Kitasatosporales</taxon>
        <taxon>Streptomycetaceae</taxon>
        <taxon>Streptomyces</taxon>
    </lineage>
</organism>
<evidence type="ECO:0000313" key="2">
    <source>
        <dbReference type="EMBL" id="GHI20535.1"/>
    </source>
</evidence>
<dbReference type="EMBL" id="BNDW01000018">
    <property type="protein sequence ID" value="GHI20535.1"/>
    <property type="molecule type" value="Genomic_DNA"/>
</dbReference>
<feature type="compositionally biased region" description="Low complexity" evidence="1">
    <location>
        <begin position="55"/>
        <end position="72"/>
    </location>
</feature>
<name>A0ABQ3P693_9ACTN</name>
<feature type="compositionally biased region" description="Low complexity" evidence="1">
    <location>
        <begin position="16"/>
        <end position="31"/>
    </location>
</feature>
<reference evidence="2" key="1">
    <citation type="submission" date="2024-05" db="EMBL/GenBank/DDBJ databases">
        <title>Whole genome shotgun sequence of Streptomyces hydrogenans NBRC 13475.</title>
        <authorList>
            <person name="Komaki H."/>
            <person name="Tamura T."/>
        </authorList>
    </citation>
    <scope>NUCLEOTIDE SEQUENCE</scope>
    <source>
        <strain evidence="2">NBRC 13475</strain>
    </source>
</reference>
<sequence>MTPLGTPVVPEEYGRAATSSPGAKSSAGSGAVDPRKDWSERVPPSSGAASQTKISSMPPASSAAARAAGSSGETVTIQRAAESRSCLANLLGRGERVDGRDGGAGAGGGVERHGEQHRVGAVQREHVALAHPRLREARRHAPVESVHLRVRQRQFPGPVDQRGRVPEGRGAAEDGLVDGEGQGGNRLVRAVEHHAWPPGEVEGGRQDRGCGTAWGDPVSTP</sequence>
<feature type="compositionally biased region" description="Basic and acidic residues" evidence="1">
    <location>
        <begin position="161"/>
        <end position="172"/>
    </location>
</feature>
<dbReference type="Proteomes" id="UP001052739">
    <property type="component" value="Unassembled WGS sequence"/>
</dbReference>
<comment type="caution">
    <text evidence="2">The sequence shown here is derived from an EMBL/GenBank/DDBJ whole genome shotgun (WGS) entry which is preliminary data.</text>
</comment>
<feature type="region of interest" description="Disordered" evidence="1">
    <location>
        <begin position="150"/>
        <end position="221"/>
    </location>
</feature>
<proteinExistence type="predicted"/>
<protein>
    <submittedName>
        <fullName evidence="2">Uncharacterized protein</fullName>
    </submittedName>
</protein>
<evidence type="ECO:0000256" key="1">
    <source>
        <dbReference type="SAM" id="MobiDB-lite"/>
    </source>
</evidence>